<dbReference type="NCBIfam" id="TIGR03652">
    <property type="entry name" value="FeS_repair_RIC"/>
    <property type="match status" value="1"/>
</dbReference>
<feature type="domain" description="Hemerythrin-like" evidence="5">
    <location>
        <begin position="88"/>
        <end position="220"/>
    </location>
</feature>
<dbReference type="PANTHER" id="PTHR36438:SF1">
    <property type="entry name" value="IRON-SULFUR CLUSTER REPAIR PROTEIN YTFE"/>
    <property type="match status" value="1"/>
</dbReference>
<keyword evidence="4" id="KW-0408">Iron</keyword>
<dbReference type="GO" id="GO:0046872">
    <property type="term" value="F:metal ion binding"/>
    <property type="evidence" value="ECO:0007669"/>
    <property type="project" value="UniProtKB-KW"/>
</dbReference>
<dbReference type="Gene3D" id="1.20.120.520">
    <property type="entry name" value="nmb1532 protein domain like"/>
    <property type="match status" value="1"/>
</dbReference>
<dbReference type="AlphaFoldDB" id="A0A6L8WAF4"/>
<dbReference type="PANTHER" id="PTHR36438">
    <property type="entry name" value="IRON-SULFUR CLUSTER REPAIR PROTEIN YTFE"/>
    <property type="match status" value="1"/>
</dbReference>
<gene>
    <name evidence="6" type="primary">ric</name>
    <name evidence="6" type="ORF">GQE98_15535</name>
</gene>
<protein>
    <submittedName>
        <fullName evidence="6">Iron-sulfur cluster repair di-iron protein</fullName>
    </submittedName>
</protein>
<accession>A0A6L8WAF4</accession>
<sequence length="224" mass="25277">MTVQITNPSLQDQTVGVIATSLPGAAAIFRKFKIDFCCHGDVTLDRAAKDLGLDADFVEQALSELKTDDLPGLTKLSSGDLTEYIQSRFHDIHRREIPELILLARKVEAVHRENPKVPAGTAVLLKELERELEGHMKKEDLILFPAMRWSDTTLDAPISQMRKDHADLGVYLQRLADLTDNFTLPEGACRSWQALYIGLSKLNEDLREEIHLENNVLFPRFETV</sequence>
<dbReference type="GO" id="GO:0005737">
    <property type="term" value="C:cytoplasm"/>
    <property type="evidence" value="ECO:0007669"/>
    <property type="project" value="UniProtKB-SubCell"/>
</dbReference>
<evidence type="ECO:0000256" key="4">
    <source>
        <dbReference type="ARBA" id="ARBA00023004"/>
    </source>
</evidence>
<evidence type="ECO:0000256" key="3">
    <source>
        <dbReference type="ARBA" id="ARBA00022723"/>
    </source>
</evidence>
<dbReference type="Pfam" id="PF04405">
    <property type="entry name" value="ScdA_N"/>
    <property type="match status" value="1"/>
</dbReference>
<reference evidence="6 7" key="1">
    <citation type="submission" date="2019-12" db="EMBL/GenBank/DDBJ databases">
        <title>Snethiella sp. nov. sp. isolated from sea sand.</title>
        <authorList>
            <person name="Kim J."/>
            <person name="Jeong S.E."/>
            <person name="Jung H.S."/>
            <person name="Jeon C.O."/>
        </authorList>
    </citation>
    <scope>NUCLEOTIDE SEQUENCE [LARGE SCALE GENOMIC DNA]</scope>
    <source>
        <strain evidence="6 7">DP05</strain>
    </source>
</reference>
<proteinExistence type="predicted"/>
<keyword evidence="7" id="KW-1185">Reference proteome</keyword>
<name>A0A6L8WAF4_9PROT</name>
<dbReference type="Pfam" id="PF01814">
    <property type="entry name" value="Hemerythrin"/>
    <property type="match status" value="1"/>
</dbReference>
<evidence type="ECO:0000256" key="1">
    <source>
        <dbReference type="ARBA" id="ARBA00004496"/>
    </source>
</evidence>
<evidence type="ECO:0000313" key="6">
    <source>
        <dbReference type="EMBL" id="MZR32051.1"/>
    </source>
</evidence>
<organism evidence="6 7">
    <name type="scientific">Sneathiella litorea</name>
    <dbReference type="NCBI Taxonomy" id="2606216"/>
    <lineage>
        <taxon>Bacteria</taxon>
        <taxon>Pseudomonadati</taxon>
        <taxon>Pseudomonadota</taxon>
        <taxon>Alphaproteobacteria</taxon>
        <taxon>Sneathiellales</taxon>
        <taxon>Sneathiellaceae</taxon>
        <taxon>Sneathiella</taxon>
    </lineage>
</organism>
<evidence type="ECO:0000313" key="7">
    <source>
        <dbReference type="Proteomes" id="UP000476030"/>
    </source>
</evidence>
<dbReference type="EMBL" id="WTUW01000009">
    <property type="protein sequence ID" value="MZR32051.1"/>
    <property type="molecule type" value="Genomic_DNA"/>
</dbReference>
<comment type="caution">
    <text evidence="6">The sequence shown here is derived from an EMBL/GenBank/DDBJ whole genome shotgun (WGS) entry which is preliminary data.</text>
</comment>
<evidence type="ECO:0000256" key="2">
    <source>
        <dbReference type="ARBA" id="ARBA00022490"/>
    </source>
</evidence>
<evidence type="ECO:0000259" key="5">
    <source>
        <dbReference type="Pfam" id="PF01814"/>
    </source>
</evidence>
<keyword evidence="3" id="KW-0479">Metal-binding</keyword>
<comment type="subcellular location">
    <subcellularLocation>
        <location evidence="1">Cytoplasm</location>
    </subcellularLocation>
</comment>
<keyword evidence="2" id="KW-0963">Cytoplasm</keyword>
<dbReference type="Proteomes" id="UP000476030">
    <property type="component" value="Unassembled WGS sequence"/>
</dbReference>
<dbReference type="InterPro" id="IPR012312">
    <property type="entry name" value="Hemerythrin-like"/>
</dbReference>
<dbReference type="InterPro" id="IPR019903">
    <property type="entry name" value="RIC_family"/>
</dbReference>